<feature type="transmembrane region" description="Helical" evidence="4">
    <location>
        <begin position="140"/>
        <end position="156"/>
    </location>
</feature>
<keyword evidence="3" id="KW-0732">Signal</keyword>
<dbReference type="PANTHER" id="PTHR30290:SF9">
    <property type="entry name" value="OLIGOPEPTIDE-BINDING PROTEIN APPA"/>
    <property type="match status" value="1"/>
</dbReference>
<evidence type="ECO:0000256" key="1">
    <source>
        <dbReference type="ARBA" id="ARBA00005695"/>
    </source>
</evidence>
<name>A0A4P7D5N1_9BURK</name>
<dbReference type="InterPro" id="IPR000914">
    <property type="entry name" value="SBP_5_dom"/>
</dbReference>
<evidence type="ECO:0000259" key="5">
    <source>
        <dbReference type="Pfam" id="PF00496"/>
    </source>
</evidence>
<dbReference type="Proteomes" id="UP000295727">
    <property type="component" value="Chromosome 4"/>
</dbReference>
<sequence length="661" mass="73462">MCGRSKGAKRRGCERGREGLLHRLSPYVDSVGQFGLELLRFLWRACVLMVLRHTTIAGIALLQAVPIERALRADEDRTRCLTSVKVYNDNIVIQKYFLHPVPEASRCGCWREQVVAPSIKRYPCGFRTHRRRKMARRWREWRLAMAAGVIALGAFAQQPAGAAEFKYGVSADVTSLDPQFANLPGNRNVARNVFEPLIDLSPDGRLQPGLALSWKPLDDKTWEIRLRHDVKFQDGTPFTAADAVYSLQRPETLTNSPATFGVFTKDIVKAEAVDPYTLKLTTSRPLAVLPNYLSMIFMVSKKDTQGVKSEAFETGKGLVGTGPYKFARFVRGDRVELVRNDSYWGPKPAYDKVTVRILPNAAARVAAVLSGDVDAVIDVPSADVQRVKADKNLQVYTKPSTLMVFWVMNQLADNAPYVTDNNGKPLGKNPFKDVRVRRAFSLAINRQLLVDRVLKGLGVATQNSVPSTMFGYNPALPPDPYQPDEAKKLLAEAGYPACFSLTLFAPNDRYVNDSQLAQAVAQMLTRIGCHTSVETQPMGTFISRVNQLQLGFFMIGWGADAGDMGVQLESLFSNPTNNPFRKINIQTYDSPNFWKPLNEGLATVDDAKREALYRQTAQVLHDEVGIIPTHLQVSTFAARSGIHVVPRIDSQLYGFDAAPAK</sequence>
<dbReference type="SUPFAM" id="SSF53850">
    <property type="entry name" value="Periplasmic binding protein-like II"/>
    <property type="match status" value="1"/>
</dbReference>
<evidence type="ECO:0000313" key="7">
    <source>
        <dbReference type="Proteomes" id="UP000295727"/>
    </source>
</evidence>
<dbReference type="GO" id="GO:1904680">
    <property type="term" value="F:peptide transmembrane transporter activity"/>
    <property type="evidence" value="ECO:0007669"/>
    <property type="project" value="TreeGrafter"/>
</dbReference>
<reference evidence="6 7" key="1">
    <citation type="submission" date="2019-03" db="EMBL/GenBank/DDBJ databases">
        <title>Paraburkholderia sp. 7MH5, isolated from subtropical forest soil.</title>
        <authorList>
            <person name="Gao Z.-H."/>
            <person name="Qiu L.-H."/>
        </authorList>
    </citation>
    <scope>NUCLEOTIDE SEQUENCE [LARGE SCALE GENOMIC DNA]</scope>
    <source>
        <strain evidence="6 7">7MH5</strain>
    </source>
</reference>
<dbReference type="OrthoDB" id="9801799at2"/>
<dbReference type="PROSITE" id="PS01040">
    <property type="entry name" value="SBP_BACTERIAL_5"/>
    <property type="match status" value="1"/>
</dbReference>
<dbReference type="InterPro" id="IPR023765">
    <property type="entry name" value="SBP_5_CS"/>
</dbReference>
<evidence type="ECO:0000256" key="4">
    <source>
        <dbReference type="SAM" id="Phobius"/>
    </source>
</evidence>
<evidence type="ECO:0000256" key="3">
    <source>
        <dbReference type="ARBA" id="ARBA00022729"/>
    </source>
</evidence>
<evidence type="ECO:0000256" key="2">
    <source>
        <dbReference type="ARBA" id="ARBA00022448"/>
    </source>
</evidence>
<keyword evidence="4" id="KW-1133">Transmembrane helix</keyword>
<dbReference type="Gene3D" id="3.40.190.10">
    <property type="entry name" value="Periplasmic binding protein-like II"/>
    <property type="match status" value="1"/>
</dbReference>
<gene>
    <name evidence="6" type="ORF">E1956_36365</name>
</gene>
<dbReference type="Gene3D" id="3.10.105.10">
    <property type="entry name" value="Dipeptide-binding Protein, Domain 3"/>
    <property type="match status" value="1"/>
</dbReference>
<dbReference type="PANTHER" id="PTHR30290">
    <property type="entry name" value="PERIPLASMIC BINDING COMPONENT OF ABC TRANSPORTER"/>
    <property type="match status" value="1"/>
</dbReference>
<dbReference type="EMBL" id="CP038151">
    <property type="protein sequence ID" value="QBR02697.1"/>
    <property type="molecule type" value="Genomic_DNA"/>
</dbReference>
<organism evidence="6 7">
    <name type="scientific">Paraburkholderia pallida</name>
    <dbReference type="NCBI Taxonomy" id="2547399"/>
    <lineage>
        <taxon>Bacteria</taxon>
        <taxon>Pseudomonadati</taxon>
        <taxon>Pseudomonadota</taxon>
        <taxon>Betaproteobacteria</taxon>
        <taxon>Burkholderiales</taxon>
        <taxon>Burkholderiaceae</taxon>
        <taxon>Paraburkholderia</taxon>
    </lineage>
</organism>
<dbReference type="Pfam" id="PF00496">
    <property type="entry name" value="SBP_bac_5"/>
    <property type="match status" value="1"/>
</dbReference>
<dbReference type="Gene3D" id="3.90.76.10">
    <property type="entry name" value="Dipeptide-binding Protein, Domain 1"/>
    <property type="match status" value="1"/>
</dbReference>
<keyword evidence="4" id="KW-0472">Membrane</keyword>
<dbReference type="CDD" id="cd08498">
    <property type="entry name" value="PBP2_NikA_DppA_OppA_like_2"/>
    <property type="match status" value="1"/>
</dbReference>
<dbReference type="GO" id="GO:0015833">
    <property type="term" value="P:peptide transport"/>
    <property type="evidence" value="ECO:0007669"/>
    <property type="project" value="TreeGrafter"/>
</dbReference>
<keyword evidence="4" id="KW-0812">Transmembrane</keyword>
<keyword evidence="2" id="KW-0813">Transport</keyword>
<protein>
    <submittedName>
        <fullName evidence="6">ABC transporter substrate-binding protein</fullName>
    </submittedName>
</protein>
<accession>A0A4P7D5N1</accession>
<proteinExistence type="inferred from homology"/>
<feature type="domain" description="Solute-binding protein family 5" evidence="5">
    <location>
        <begin position="206"/>
        <end position="577"/>
    </location>
</feature>
<dbReference type="AlphaFoldDB" id="A0A4P7D5N1"/>
<evidence type="ECO:0000313" key="6">
    <source>
        <dbReference type="EMBL" id="QBR02697.1"/>
    </source>
</evidence>
<keyword evidence="7" id="KW-1185">Reference proteome</keyword>
<dbReference type="KEGG" id="ppai:E1956_36365"/>
<dbReference type="InterPro" id="IPR039424">
    <property type="entry name" value="SBP_5"/>
</dbReference>
<comment type="similarity">
    <text evidence="1">Belongs to the bacterial solute-binding protein 5 family.</text>
</comment>